<sequence>MLIDNSPERDLESVAANYHAEYIHQPRNPGFAAAHNLAIRRAIEEGSTYHLVLNPDIHFGEEVVPAMLAFMEANPDVGLVMPDIRYPDGQRQFLCKLLPTPVDLFMRRFLPRWYAASGRLARYELRHAGYDSVMEVPSLSGCFMLIRTEVLRRTGGFDERYFMYLEDVDLCRRIGQLARTVYFPGVSVVHEYTKSSYRSLKPMLYHMHSAMQYFNKWGWLLDSDRTAVNKKTLNQLACGRQVDNKPSR</sequence>
<name>A0A239CVH9_9BURK</name>
<evidence type="ECO:0000313" key="1">
    <source>
        <dbReference type="EMBL" id="SNS23862.1"/>
    </source>
</evidence>
<accession>A0A239CVH9</accession>
<dbReference type="AlphaFoldDB" id="A0A239CVH9"/>
<dbReference type="EMBL" id="FZOT01000001">
    <property type="protein sequence ID" value="SNS23862.1"/>
    <property type="molecule type" value="Genomic_DNA"/>
</dbReference>
<dbReference type="PANTHER" id="PTHR43179:SF10">
    <property type="entry name" value="GLYCOSYL TRANSFERASE"/>
    <property type="match status" value="1"/>
</dbReference>
<dbReference type="SUPFAM" id="SSF53448">
    <property type="entry name" value="Nucleotide-diphospho-sugar transferases"/>
    <property type="match status" value="1"/>
</dbReference>
<dbReference type="Pfam" id="PF13641">
    <property type="entry name" value="Glyco_tranf_2_3"/>
    <property type="match status" value="1"/>
</dbReference>
<keyword evidence="2" id="KW-1185">Reference proteome</keyword>
<evidence type="ECO:0000313" key="2">
    <source>
        <dbReference type="Proteomes" id="UP000198284"/>
    </source>
</evidence>
<dbReference type="Proteomes" id="UP000198284">
    <property type="component" value="Unassembled WGS sequence"/>
</dbReference>
<dbReference type="InterPro" id="IPR029044">
    <property type="entry name" value="Nucleotide-diphossugar_trans"/>
</dbReference>
<dbReference type="Gene3D" id="3.90.550.10">
    <property type="entry name" value="Spore Coat Polysaccharide Biosynthesis Protein SpsA, Chain A"/>
    <property type="match status" value="1"/>
</dbReference>
<protein>
    <recommendedName>
        <fullName evidence="3">Glycosyltransferase 2-like domain-containing protein</fullName>
    </recommendedName>
</protein>
<dbReference type="PANTHER" id="PTHR43179">
    <property type="entry name" value="RHAMNOSYLTRANSFERASE WBBL"/>
    <property type="match status" value="1"/>
</dbReference>
<reference evidence="1 2" key="1">
    <citation type="submission" date="2017-06" db="EMBL/GenBank/DDBJ databases">
        <authorList>
            <person name="Kim H.J."/>
            <person name="Triplett B.A."/>
        </authorList>
    </citation>
    <scope>NUCLEOTIDE SEQUENCE [LARGE SCALE GENOMIC DNA]</scope>
    <source>
        <strain evidence="1 2">U15</strain>
    </source>
</reference>
<evidence type="ECO:0008006" key="3">
    <source>
        <dbReference type="Google" id="ProtNLM"/>
    </source>
</evidence>
<dbReference type="CDD" id="cd04186">
    <property type="entry name" value="GT_2_like_c"/>
    <property type="match status" value="1"/>
</dbReference>
<proteinExistence type="predicted"/>
<organism evidence="1 2">
    <name type="scientific">Noviherbaspirillum humi</name>
    <dbReference type="NCBI Taxonomy" id="1688639"/>
    <lineage>
        <taxon>Bacteria</taxon>
        <taxon>Pseudomonadati</taxon>
        <taxon>Pseudomonadota</taxon>
        <taxon>Betaproteobacteria</taxon>
        <taxon>Burkholderiales</taxon>
        <taxon>Oxalobacteraceae</taxon>
        <taxon>Noviherbaspirillum</taxon>
    </lineage>
</organism>
<gene>
    <name evidence="1" type="ORF">SAMN06265795_101663</name>
</gene>